<keyword evidence="1" id="KW-0812">Transmembrane</keyword>
<dbReference type="PANTHER" id="PTHR38457">
    <property type="entry name" value="REGULATOR ABRB-RELATED"/>
    <property type="match status" value="1"/>
</dbReference>
<dbReference type="PIRSF" id="PIRSF038991">
    <property type="entry name" value="Protein_AbrB"/>
    <property type="match status" value="1"/>
</dbReference>
<gene>
    <name evidence="2" type="ORF">FDP22_21075</name>
</gene>
<dbReference type="RefSeq" id="WP_138576149.1">
    <property type="nucleotide sequence ID" value="NZ_CP040820.1"/>
</dbReference>
<sequence>MTGGATPPPPASRLARQPLAAQMLLLVLLSVAVVALMELLHLPAALLLGPMIAAIVMASGEGRVRIPRLPFQLAQGVIGCMIARVISPDTLSEVLADWPIFLAGVVSVIAASAILGWLLARAQVLPGTTAVWGSAPGAASAMVFMAEAHGADVRLVAFMQYLRVVLVAAAASGVARIWIGASGGAPAPEWFPETDWLALAQTLALAWGCVAVSVVLRFPSGPFLLPLVLGVALQAFGLIRIELPLWLLAGSYALVGWSIGLRFTRTILRHAMRALPRLVASILLLLAICGGFAAVLVVFAGVDPLTAYLATSPGGADSVAIIAASSEAEVDVPFVMAMQTTRFLVVLVTGPALARIIARMVTRRLAAADAG</sequence>
<proteinExistence type="predicted"/>
<dbReference type="InterPro" id="IPR007820">
    <property type="entry name" value="AbrB_fam"/>
</dbReference>
<organism evidence="2 3">
    <name type="scientific">Paroceanicella profunda</name>
    <dbReference type="NCBI Taxonomy" id="2579971"/>
    <lineage>
        <taxon>Bacteria</taxon>
        <taxon>Pseudomonadati</taxon>
        <taxon>Pseudomonadota</taxon>
        <taxon>Alphaproteobacteria</taxon>
        <taxon>Rhodobacterales</taxon>
        <taxon>Paracoccaceae</taxon>
        <taxon>Paroceanicella</taxon>
    </lineage>
</organism>
<reference evidence="2 3" key="1">
    <citation type="submission" date="2019-06" db="EMBL/GenBank/DDBJ databases">
        <title>Genome sequence of Rhodobacteraceae bacterium D4M1.</title>
        <authorList>
            <person name="Cao J."/>
        </authorList>
    </citation>
    <scope>NUCLEOTIDE SEQUENCE [LARGE SCALE GENOMIC DNA]</scope>
    <source>
        <strain evidence="2 3">D4M1</strain>
        <plasmid evidence="3">pd4m1b</plasmid>
    </source>
</reference>
<feature type="transmembrane region" description="Helical" evidence="1">
    <location>
        <begin position="245"/>
        <end position="263"/>
    </location>
</feature>
<keyword evidence="2" id="KW-0614">Plasmid</keyword>
<feature type="transmembrane region" description="Helical" evidence="1">
    <location>
        <begin position="334"/>
        <end position="354"/>
    </location>
</feature>
<keyword evidence="1" id="KW-1133">Transmembrane helix</keyword>
<dbReference type="OrthoDB" id="9809910at2"/>
<evidence type="ECO:0000313" key="3">
    <source>
        <dbReference type="Proteomes" id="UP000305888"/>
    </source>
</evidence>
<dbReference type="GO" id="GO:0016020">
    <property type="term" value="C:membrane"/>
    <property type="evidence" value="ECO:0007669"/>
    <property type="project" value="InterPro"/>
</dbReference>
<dbReference type="AlphaFoldDB" id="A0A5B8FJI8"/>
<evidence type="ECO:0000313" key="2">
    <source>
        <dbReference type="EMBL" id="QDL94368.1"/>
    </source>
</evidence>
<dbReference type="KEGG" id="ppru:FDP22_21075"/>
<keyword evidence="3" id="KW-1185">Reference proteome</keyword>
<dbReference type="Pfam" id="PF05145">
    <property type="entry name" value="AbrB"/>
    <property type="match status" value="1"/>
</dbReference>
<feature type="transmembrane region" description="Helical" evidence="1">
    <location>
        <begin position="223"/>
        <end position="239"/>
    </location>
</feature>
<feature type="transmembrane region" description="Helical" evidence="1">
    <location>
        <begin position="98"/>
        <end position="120"/>
    </location>
</feature>
<feature type="transmembrane region" description="Helical" evidence="1">
    <location>
        <begin position="275"/>
        <end position="302"/>
    </location>
</feature>
<feature type="transmembrane region" description="Helical" evidence="1">
    <location>
        <begin position="196"/>
        <end position="216"/>
    </location>
</feature>
<dbReference type="NCBIfam" id="TIGR03082">
    <property type="entry name" value="Gneg_AbrB_dup"/>
    <property type="match status" value="2"/>
</dbReference>
<evidence type="ECO:0000256" key="1">
    <source>
        <dbReference type="SAM" id="Phobius"/>
    </source>
</evidence>
<dbReference type="InterPro" id="IPR017516">
    <property type="entry name" value="AbrB_dup"/>
</dbReference>
<dbReference type="GO" id="GO:0010468">
    <property type="term" value="P:regulation of gene expression"/>
    <property type="evidence" value="ECO:0007669"/>
    <property type="project" value="InterPro"/>
</dbReference>
<feature type="transmembrane region" description="Helical" evidence="1">
    <location>
        <begin position="161"/>
        <end position="181"/>
    </location>
</feature>
<feature type="transmembrane region" description="Helical" evidence="1">
    <location>
        <begin position="20"/>
        <end position="48"/>
    </location>
</feature>
<geneLocation type="plasmid" evidence="3">
    <name>pd4m1b</name>
</geneLocation>
<protein>
    <submittedName>
        <fullName evidence="2">AbrB family transcriptional regulator</fullName>
    </submittedName>
</protein>
<accession>A0A5B8FJI8</accession>
<dbReference type="Proteomes" id="UP000305888">
    <property type="component" value="Plasmid pD4M1B"/>
</dbReference>
<keyword evidence="1" id="KW-0472">Membrane</keyword>
<name>A0A5B8FJI8_9RHOB</name>
<dbReference type="PANTHER" id="PTHR38457:SF1">
    <property type="entry name" value="REGULATOR ABRB-RELATED"/>
    <property type="match status" value="1"/>
</dbReference>
<dbReference type="EMBL" id="CP040820">
    <property type="protein sequence ID" value="QDL94368.1"/>
    <property type="molecule type" value="Genomic_DNA"/>
</dbReference>